<keyword evidence="2" id="KW-1185">Reference proteome</keyword>
<dbReference type="EMBL" id="BLAF01000004">
    <property type="protein sequence ID" value="GES17273.1"/>
    <property type="molecule type" value="Genomic_DNA"/>
</dbReference>
<dbReference type="AlphaFoldDB" id="A0A5M3XEC4"/>
<evidence type="ECO:0000313" key="2">
    <source>
        <dbReference type="Proteomes" id="UP000377595"/>
    </source>
</evidence>
<gene>
    <name evidence="1" type="ORF">Aple_001680</name>
</gene>
<name>A0A5M3XEC4_9ACTN</name>
<reference evidence="1 2" key="1">
    <citation type="submission" date="2019-10" db="EMBL/GenBank/DDBJ databases">
        <title>Whole genome shotgun sequence of Acrocarpospora pleiomorpha NBRC 16267.</title>
        <authorList>
            <person name="Ichikawa N."/>
            <person name="Kimura A."/>
            <person name="Kitahashi Y."/>
            <person name="Komaki H."/>
            <person name="Oguchi A."/>
        </authorList>
    </citation>
    <scope>NUCLEOTIDE SEQUENCE [LARGE SCALE GENOMIC DNA]</scope>
    <source>
        <strain evidence="1 2">NBRC 16267</strain>
    </source>
</reference>
<protein>
    <submittedName>
        <fullName evidence="1">Uncharacterized protein</fullName>
    </submittedName>
</protein>
<evidence type="ECO:0000313" key="1">
    <source>
        <dbReference type="EMBL" id="GES17273.1"/>
    </source>
</evidence>
<comment type="caution">
    <text evidence="1">The sequence shown here is derived from an EMBL/GenBank/DDBJ whole genome shotgun (WGS) entry which is preliminary data.</text>
</comment>
<dbReference type="Proteomes" id="UP000377595">
    <property type="component" value="Unassembled WGS sequence"/>
</dbReference>
<accession>A0A5M3XEC4</accession>
<sequence length="65" mass="7362">MFQQPDSQQPAFFSPARVLTPADYGWDEERDHSFRSTASRTSHGQVLAAIARLRRAINPSSHHRA</sequence>
<proteinExistence type="predicted"/>
<organism evidence="1 2">
    <name type="scientific">Acrocarpospora pleiomorpha</name>
    <dbReference type="NCBI Taxonomy" id="90975"/>
    <lineage>
        <taxon>Bacteria</taxon>
        <taxon>Bacillati</taxon>
        <taxon>Actinomycetota</taxon>
        <taxon>Actinomycetes</taxon>
        <taxon>Streptosporangiales</taxon>
        <taxon>Streptosporangiaceae</taxon>
        <taxon>Acrocarpospora</taxon>
    </lineage>
</organism>